<evidence type="ECO:0000256" key="3">
    <source>
        <dbReference type="RuleBase" id="RU000590"/>
    </source>
</evidence>
<comment type="similarity">
    <text evidence="3">Belongs to the peptidase M24B family.</text>
</comment>
<evidence type="ECO:0000259" key="5">
    <source>
        <dbReference type="Pfam" id="PF01321"/>
    </source>
</evidence>
<evidence type="ECO:0000313" key="6">
    <source>
        <dbReference type="EMBL" id="MFC6238368.1"/>
    </source>
</evidence>
<dbReference type="PANTHER" id="PTHR46112">
    <property type="entry name" value="AMINOPEPTIDASE"/>
    <property type="match status" value="1"/>
</dbReference>
<protein>
    <submittedName>
        <fullName evidence="6">M24 family metallopeptidase</fullName>
    </submittedName>
</protein>
<dbReference type="SUPFAM" id="SSF55920">
    <property type="entry name" value="Creatinase/aminopeptidase"/>
    <property type="match status" value="1"/>
</dbReference>
<dbReference type="SUPFAM" id="SSF53092">
    <property type="entry name" value="Creatinase/prolidase N-terminal domain"/>
    <property type="match status" value="1"/>
</dbReference>
<organism evidence="6 7">
    <name type="scientific">Longivirga aurantiaca</name>
    <dbReference type="NCBI Taxonomy" id="1837743"/>
    <lineage>
        <taxon>Bacteria</taxon>
        <taxon>Bacillati</taxon>
        <taxon>Actinomycetota</taxon>
        <taxon>Actinomycetes</taxon>
        <taxon>Sporichthyales</taxon>
        <taxon>Sporichthyaceae</taxon>
        <taxon>Longivirga</taxon>
    </lineage>
</organism>
<feature type="domain" description="Creatinase N-terminal" evidence="5">
    <location>
        <begin position="5"/>
        <end position="129"/>
    </location>
</feature>
<reference evidence="7" key="1">
    <citation type="journal article" date="2019" name="Int. J. Syst. Evol. Microbiol.">
        <title>The Global Catalogue of Microorganisms (GCM) 10K type strain sequencing project: providing services to taxonomists for standard genome sequencing and annotation.</title>
        <authorList>
            <consortium name="The Broad Institute Genomics Platform"/>
            <consortium name="The Broad Institute Genome Sequencing Center for Infectious Disease"/>
            <person name="Wu L."/>
            <person name="Ma J."/>
        </authorList>
    </citation>
    <scope>NUCLEOTIDE SEQUENCE [LARGE SCALE GENOMIC DNA]</scope>
    <source>
        <strain evidence="7">CGMCC 4.7317</strain>
    </source>
</reference>
<keyword evidence="1 3" id="KW-0479">Metal-binding</keyword>
<dbReference type="InterPro" id="IPR001131">
    <property type="entry name" value="Peptidase_M24B_aminopep-P_CS"/>
</dbReference>
<dbReference type="Proteomes" id="UP001596138">
    <property type="component" value="Unassembled WGS sequence"/>
</dbReference>
<comment type="caution">
    <text evidence="6">The sequence shown here is derived from an EMBL/GenBank/DDBJ whole genome shotgun (WGS) entry which is preliminary data.</text>
</comment>
<evidence type="ECO:0000313" key="7">
    <source>
        <dbReference type="Proteomes" id="UP001596138"/>
    </source>
</evidence>
<evidence type="ECO:0000259" key="4">
    <source>
        <dbReference type="Pfam" id="PF00557"/>
    </source>
</evidence>
<dbReference type="Gene3D" id="3.90.230.10">
    <property type="entry name" value="Creatinase/methionine aminopeptidase superfamily"/>
    <property type="match status" value="1"/>
</dbReference>
<dbReference type="InterPro" id="IPR000994">
    <property type="entry name" value="Pept_M24"/>
</dbReference>
<dbReference type="EMBL" id="JBHSTI010000008">
    <property type="protein sequence ID" value="MFC6238368.1"/>
    <property type="molecule type" value="Genomic_DNA"/>
</dbReference>
<dbReference type="Gene3D" id="3.40.350.10">
    <property type="entry name" value="Creatinase/prolidase N-terminal domain"/>
    <property type="match status" value="1"/>
</dbReference>
<accession>A0ABW1T0Y1</accession>
<dbReference type="InterPro" id="IPR036005">
    <property type="entry name" value="Creatinase/aminopeptidase-like"/>
</dbReference>
<keyword evidence="2" id="KW-0378">Hydrolase</keyword>
<evidence type="ECO:0000256" key="2">
    <source>
        <dbReference type="ARBA" id="ARBA00022801"/>
    </source>
</evidence>
<name>A0ABW1T0Y1_9ACTN</name>
<sequence length="358" mass="37620">MTRDRRDRVRALLPAQGVDALLVTYLTNVRYLSGFSGSNGAVLVGRDPKDDRLITDFRYVTQAAAECPGLDVLVERAVDAGGAAHAVAVGASRLGFEAARMTVAAHESLRAAHRDLDLVPTEGVVEGLRTTKDDDELAHLAEACRISDAALAATLPLVRVGMTERQVARLLDGLMLDHGAEAVSFDTIVASGPNSAIPHHSPTDRAIERGDLLKIDFGALSAGYHADETRTFVVGADPEPWQSELHALVARAQQAGVDALAVGAELRDVDHAARSVIAAAGHAEHFGHGLGHGVGLDIHEAPMIGYSTAGILGDRTPVTVEPGVYLPGRGGVRIEDTLVVHAGGPVSLTTTTRELLVL</sequence>
<dbReference type="PROSITE" id="PS00491">
    <property type="entry name" value="PROLINE_PEPTIDASE"/>
    <property type="match status" value="1"/>
</dbReference>
<evidence type="ECO:0000256" key="1">
    <source>
        <dbReference type="ARBA" id="ARBA00022723"/>
    </source>
</evidence>
<dbReference type="InterPro" id="IPR029149">
    <property type="entry name" value="Creatin/AminoP/Spt16_N"/>
</dbReference>
<dbReference type="RefSeq" id="WP_386766522.1">
    <property type="nucleotide sequence ID" value="NZ_JBHSTI010000008.1"/>
</dbReference>
<feature type="domain" description="Peptidase M24" evidence="4">
    <location>
        <begin position="139"/>
        <end position="341"/>
    </location>
</feature>
<dbReference type="PANTHER" id="PTHR46112:SF8">
    <property type="entry name" value="CYTOPLASMIC PEPTIDASE PEPQ-RELATED"/>
    <property type="match status" value="1"/>
</dbReference>
<dbReference type="InterPro" id="IPR000587">
    <property type="entry name" value="Creatinase_N"/>
</dbReference>
<gene>
    <name evidence="6" type="ORF">ACFQGU_10805</name>
</gene>
<proteinExistence type="inferred from homology"/>
<dbReference type="Pfam" id="PF01321">
    <property type="entry name" value="Creatinase_N"/>
    <property type="match status" value="1"/>
</dbReference>
<keyword evidence="7" id="KW-1185">Reference proteome</keyword>
<dbReference type="InterPro" id="IPR050659">
    <property type="entry name" value="Peptidase_M24B"/>
</dbReference>
<dbReference type="Pfam" id="PF00557">
    <property type="entry name" value="Peptidase_M24"/>
    <property type="match status" value="1"/>
</dbReference>